<comment type="caution">
    <text evidence="1">The sequence shown here is derived from an EMBL/GenBank/DDBJ whole genome shotgun (WGS) entry which is preliminary data.</text>
</comment>
<evidence type="ECO:0000313" key="1">
    <source>
        <dbReference type="EMBL" id="KAJ1216297.1"/>
    </source>
</evidence>
<gene>
    <name evidence="1" type="ORF">NDU88_003901</name>
</gene>
<dbReference type="Proteomes" id="UP001066276">
    <property type="component" value="Chromosome 1_1"/>
</dbReference>
<evidence type="ECO:0000313" key="2">
    <source>
        <dbReference type="Proteomes" id="UP001066276"/>
    </source>
</evidence>
<keyword evidence="2" id="KW-1185">Reference proteome</keyword>
<name>A0AAV7WTJ7_PLEWA</name>
<proteinExistence type="predicted"/>
<protein>
    <submittedName>
        <fullName evidence="1">Uncharacterized protein</fullName>
    </submittedName>
</protein>
<sequence>MSCDAQSYSFSNNAGQGSSTTVAHWCNSCTQTVGAPLPWSFHKNAGSSSRRHSPSSSGVRSTWSSHFWDPLAPCRYSRVSPAALARSKISHGPTRLHSKSELPPVSPRIHLTSSYLCSGRHPLTASSAALGRLPQSAPVLGRFSASFCCLGCVATAELFSCLRSLGGREWESQFPPPWLHDALCTPPLVGSSPHAGRILQDNSVALRSSSNEHPP</sequence>
<dbReference type="AlphaFoldDB" id="A0AAV7WTJ7"/>
<reference evidence="1" key="1">
    <citation type="journal article" date="2022" name="bioRxiv">
        <title>Sequencing and chromosome-scale assembly of the giantPleurodeles waltlgenome.</title>
        <authorList>
            <person name="Brown T."/>
            <person name="Elewa A."/>
            <person name="Iarovenko S."/>
            <person name="Subramanian E."/>
            <person name="Araus A.J."/>
            <person name="Petzold A."/>
            <person name="Susuki M."/>
            <person name="Suzuki K.-i.T."/>
            <person name="Hayashi T."/>
            <person name="Toyoda A."/>
            <person name="Oliveira C."/>
            <person name="Osipova E."/>
            <person name="Leigh N.D."/>
            <person name="Simon A."/>
            <person name="Yun M.H."/>
        </authorList>
    </citation>
    <scope>NUCLEOTIDE SEQUENCE</scope>
    <source>
        <strain evidence="1">20211129_DDA</strain>
        <tissue evidence="1">Liver</tissue>
    </source>
</reference>
<dbReference type="EMBL" id="JANPWB010000001">
    <property type="protein sequence ID" value="KAJ1216297.1"/>
    <property type="molecule type" value="Genomic_DNA"/>
</dbReference>
<accession>A0AAV7WTJ7</accession>
<organism evidence="1 2">
    <name type="scientific">Pleurodeles waltl</name>
    <name type="common">Iberian ribbed newt</name>
    <dbReference type="NCBI Taxonomy" id="8319"/>
    <lineage>
        <taxon>Eukaryota</taxon>
        <taxon>Metazoa</taxon>
        <taxon>Chordata</taxon>
        <taxon>Craniata</taxon>
        <taxon>Vertebrata</taxon>
        <taxon>Euteleostomi</taxon>
        <taxon>Amphibia</taxon>
        <taxon>Batrachia</taxon>
        <taxon>Caudata</taxon>
        <taxon>Salamandroidea</taxon>
        <taxon>Salamandridae</taxon>
        <taxon>Pleurodelinae</taxon>
        <taxon>Pleurodeles</taxon>
    </lineage>
</organism>